<dbReference type="GO" id="GO:0016020">
    <property type="term" value="C:membrane"/>
    <property type="evidence" value="ECO:0007669"/>
    <property type="project" value="GOC"/>
</dbReference>
<dbReference type="AlphaFoldDB" id="A0A6P7XX48"/>
<sequence>MGVAMASAQLLVMLISAATVVVAEVWPFREVPELCLQGPEFWCQDQETAAVCAKEEYCMHIWQNAPKEQNSPGEQMLMESPWKRGRKWKCKICIKVLKTLRKLLDEDTSEDAVNNALDNVCRRIGRLMRIPCQSLINQYRDKISGALQNDQDPQECCEEIKMCRNNPSNTQVMVPHDSLMVPEQCLQGPEFWCHNWEMASLCMKEEYCMDIWQNMSLEQNALGEEMLVESPWDWGRKKACKICIKILHILRDLVKKDTSDDAISNALGKVCGRIDFLMKIQCRLLIILFKNKFSEAVQNDQDPQECCQQIKMCRKNHTNTQVMVPHDSLMVPEQCLQGPEFWCHNWEMASLCMKEEYCMDIWQNMSLEMEEASDEELEKSSKKKKKSKKKKTKKKTKKKSKKKSKKKKTEKKKKKKHPAKPSVKCTGCTKILETLKNMIGKDVDDDTIDDAVSTVCDDFDEALATECNGIMDLYRDQIINALKNDQEPKEFCTQINMCGADNKSPNDPETLALAPTVANSCTICQTFTRQVMPELNDLLVESDFECALERKCEEHFGGSLQCKDFISAYGTKMKQVLNKPLDHVTTCLEIKACRPEVQAAMMNSNSDCQKGPQHWCSSLEAAVRCNALPFCANTWGF</sequence>
<reference evidence="12" key="1">
    <citation type="submission" date="2025-08" db="UniProtKB">
        <authorList>
            <consortium name="RefSeq"/>
        </authorList>
    </citation>
    <scope>IDENTIFICATION</scope>
</reference>
<feature type="signal peptide" evidence="8">
    <location>
        <begin position="1"/>
        <end position="23"/>
    </location>
</feature>
<comment type="subcellular location">
    <subcellularLocation>
        <location evidence="1">Secreted</location>
    </subcellularLocation>
</comment>
<feature type="domain" description="Saposin A-type" evidence="10">
    <location>
        <begin position="601"/>
        <end position="637"/>
    </location>
</feature>
<feature type="domain" description="Saposin B-type" evidence="9">
    <location>
        <begin position="517"/>
        <end position="597"/>
    </location>
</feature>
<evidence type="ECO:0000256" key="8">
    <source>
        <dbReference type="SAM" id="SignalP"/>
    </source>
</evidence>
<feature type="domain" description="Saposin A-type" evidence="10">
    <location>
        <begin position="178"/>
        <end position="217"/>
    </location>
</feature>
<evidence type="ECO:0000256" key="6">
    <source>
        <dbReference type="ARBA" id="ARBA00023180"/>
    </source>
</evidence>
<dbReference type="InterPro" id="IPR008373">
    <property type="entry name" value="Saposin"/>
</dbReference>
<evidence type="ECO:0000256" key="1">
    <source>
        <dbReference type="ARBA" id="ARBA00004613"/>
    </source>
</evidence>
<evidence type="ECO:0000256" key="4">
    <source>
        <dbReference type="ARBA" id="ARBA00022737"/>
    </source>
</evidence>
<evidence type="ECO:0000313" key="11">
    <source>
        <dbReference type="Proteomes" id="UP000515156"/>
    </source>
</evidence>
<evidence type="ECO:0000259" key="10">
    <source>
        <dbReference type="PROSITE" id="PS51110"/>
    </source>
</evidence>
<keyword evidence="5" id="KW-1015">Disulfide bond</keyword>
<dbReference type="InterPro" id="IPR008139">
    <property type="entry name" value="SaposinB_dom"/>
</dbReference>
<feature type="domain" description="Saposin B-type" evidence="9">
    <location>
        <begin position="421"/>
        <end position="502"/>
    </location>
</feature>
<keyword evidence="4" id="KW-0677">Repeat</keyword>
<dbReference type="SUPFAM" id="SSF47862">
    <property type="entry name" value="Saposin"/>
    <property type="match status" value="4"/>
</dbReference>
<keyword evidence="3 8" id="KW-0732">Signal</keyword>
<accession>A0A6P7XX48</accession>
<keyword evidence="6" id="KW-0325">Glycoprotein</keyword>
<gene>
    <name evidence="12" type="primary">LOC115469247</name>
</gene>
<keyword evidence="2" id="KW-0964">Secreted</keyword>
<dbReference type="PANTHER" id="PTHR15541">
    <property type="entry name" value="GRANULYSIN RELATED"/>
    <property type="match status" value="1"/>
</dbReference>
<feature type="region of interest" description="Disordered" evidence="7">
    <location>
        <begin position="376"/>
        <end position="423"/>
    </location>
</feature>
<dbReference type="InterPro" id="IPR008138">
    <property type="entry name" value="SapB_2"/>
</dbReference>
<dbReference type="PROSITE" id="PS50015">
    <property type="entry name" value="SAP_B"/>
    <property type="match status" value="4"/>
</dbReference>
<dbReference type="Gene3D" id="1.10.225.10">
    <property type="entry name" value="Saposin-like"/>
    <property type="match status" value="4"/>
</dbReference>
<dbReference type="InterPro" id="IPR003119">
    <property type="entry name" value="SAP_A"/>
</dbReference>
<dbReference type="SMART" id="SM00741">
    <property type="entry name" value="SapB"/>
    <property type="match status" value="4"/>
</dbReference>
<feature type="domain" description="Saposin A-type" evidence="10">
    <location>
        <begin position="28"/>
        <end position="68"/>
    </location>
</feature>
<feature type="chain" id="PRO_5027665792" evidence="8">
    <location>
        <begin position="24"/>
        <end position="637"/>
    </location>
</feature>
<dbReference type="GO" id="GO:0005576">
    <property type="term" value="C:extracellular region"/>
    <property type="evidence" value="ECO:0007669"/>
    <property type="project" value="UniProtKB-SubCell"/>
</dbReference>
<feature type="compositionally biased region" description="Basic residues" evidence="7">
    <location>
        <begin position="381"/>
        <end position="419"/>
    </location>
</feature>
<feature type="domain" description="Saposin B-type" evidence="9">
    <location>
        <begin position="86"/>
        <end position="167"/>
    </location>
</feature>
<dbReference type="GO" id="GO:0042742">
    <property type="term" value="P:defense response to bacterium"/>
    <property type="evidence" value="ECO:0007669"/>
    <property type="project" value="InterPro"/>
</dbReference>
<dbReference type="Pfam" id="PF02199">
    <property type="entry name" value="SapA"/>
    <property type="match status" value="4"/>
</dbReference>
<dbReference type="InParanoid" id="A0A6P7XX48"/>
<keyword evidence="11" id="KW-1185">Reference proteome</keyword>
<evidence type="ECO:0000313" key="12">
    <source>
        <dbReference type="RefSeq" id="XP_030057551.1"/>
    </source>
</evidence>
<dbReference type="InterPro" id="IPR038847">
    <property type="entry name" value="Granulysin-like"/>
</dbReference>
<dbReference type="GO" id="GO:0031640">
    <property type="term" value="P:killing of cells of another organism"/>
    <property type="evidence" value="ECO:0007669"/>
    <property type="project" value="TreeGrafter"/>
</dbReference>
<proteinExistence type="predicted"/>
<dbReference type="OrthoDB" id="69496at2759"/>
<name>A0A6P7XX48_9AMPH</name>
<evidence type="ECO:0000256" key="5">
    <source>
        <dbReference type="ARBA" id="ARBA00023157"/>
    </source>
</evidence>
<dbReference type="KEGG" id="muo:115469247"/>
<evidence type="ECO:0000256" key="2">
    <source>
        <dbReference type="ARBA" id="ARBA00022525"/>
    </source>
</evidence>
<dbReference type="SMART" id="SM00162">
    <property type="entry name" value="SAPA"/>
    <property type="match status" value="4"/>
</dbReference>
<dbReference type="GO" id="GO:0044194">
    <property type="term" value="C:cytolytic granule"/>
    <property type="evidence" value="ECO:0007669"/>
    <property type="project" value="TreeGrafter"/>
</dbReference>
<dbReference type="InterPro" id="IPR011001">
    <property type="entry name" value="Saposin-like"/>
</dbReference>
<dbReference type="Pfam" id="PF03489">
    <property type="entry name" value="SapB_2"/>
    <property type="match status" value="1"/>
</dbReference>
<dbReference type="GO" id="GO:0061844">
    <property type="term" value="P:antimicrobial humoral immune response mediated by antimicrobial peptide"/>
    <property type="evidence" value="ECO:0007669"/>
    <property type="project" value="TreeGrafter"/>
</dbReference>
<organism evidence="11 12">
    <name type="scientific">Microcaecilia unicolor</name>
    <dbReference type="NCBI Taxonomy" id="1415580"/>
    <lineage>
        <taxon>Eukaryota</taxon>
        <taxon>Metazoa</taxon>
        <taxon>Chordata</taxon>
        <taxon>Craniata</taxon>
        <taxon>Vertebrata</taxon>
        <taxon>Euteleostomi</taxon>
        <taxon>Amphibia</taxon>
        <taxon>Gymnophiona</taxon>
        <taxon>Siphonopidae</taxon>
        <taxon>Microcaecilia</taxon>
    </lineage>
</organism>
<dbReference type="PRINTS" id="PR01797">
    <property type="entry name" value="SAPOSIN"/>
</dbReference>
<dbReference type="GO" id="GO:0006665">
    <property type="term" value="P:sphingolipid metabolic process"/>
    <property type="evidence" value="ECO:0007669"/>
    <property type="project" value="InterPro"/>
</dbReference>
<dbReference type="PROSITE" id="PS51110">
    <property type="entry name" value="SAP_A"/>
    <property type="match status" value="4"/>
</dbReference>
<protein>
    <submittedName>
        <fullName evidence="12">Prosaposin-like isoform X1</fullName>
    </submittedName>
</protein>
<dbReference type="Proteomes" id="UP000515156">
    <property type="component" value="Chromosome 4"/>
</dbReference>
<evidence type="ECO:0000259" key="9">
    <source>
        <dbReference type="PROSITE" id="PS50015"/>
    </source>
</evidence>
<dbReference type="RefSeq" id="XP_030057551.1">
    <property type="nucleotide sequence ID" value="XM_030201691.1"/>
</dbReference>
<evidence type="ECO:0000256" key="3">
    <source>
        <dbReference type="ARBA" id="ARBA00022729"/>
    </source>
</evidence>
<feature type="domain" description="Saposin A-type" evidence="10">
    <location>
        <begin position="328"/>
        <end position="367"/>
    </location>
</feature>
<dbReference type="PANTHER" id="PTHR15541:SF2">
    <property type="entry name" value="GRANULYSIN"/>
    <property type="match status" value="1"/>
</dbReference>
<evidence type="ECO:0000256" key="7">
    <source>
        <dbReference type="SAM" id="MobiDB-lite"/>
    </source>
</evidence>
<feature type="domain" description="Saposin B-type" evidence="9">
    <location>
        <begin position="236"/>
        <end position="317"/>
    </location>
</feature>
<dbReference type="GeneID" id="115469247"/>